<evidence type="ECO:0000256" key="3">
    <source>
        <dbReference type="ARBA" id="ARBA00023002"/>
    </source>
</evidence>
<dbReference type="AlphaFoldDB" id="A0A9P6PRI0"/>
<keyword evidence="3 6" id="KW-0560">Oxidoreductase</keyword>
<dbReference type="GO" id="GO:0005506">
    <property type="term" value="F:iron ion binding"/>
    <property type="evidence" value="ECO:0007669"/>
    <property type="project" value="InterPro"/>
</dbReference>
<sequence length="557" mass="63372">MTQSMIWIGLKGLMASQLQKAEKHPLQFLLFGTIALLTGAVIKYPNRAIFCRNRPDLIERGCHVPEYPLLGSLPHLLRAKDPLKLLHWFLEQRGDVATFTFPGMGRVILVNNAKLLEYMLKTNFDNYVKGEFLQSLLSDILGPSSIFLTDGPEWRHHRKTSAGVFSTKFHRSLVQGLFRTNAQDLSQILDHYATTQEPVGLQNQFLKLTLDTIGKSIFGVDFKLLSQPGEVSSEFGDAVDFLTTATDSRAQNPFWRLWDRLIPGRKKKLDKALEVLDKYAVEAVRKRRAETEDEKEARFPDLLDHFVHHRYEDGSLITDRELRDVFINMTVAGRDTTAQALTWQFYAIMANPRIMKNIVKEVDQVLQGSEDRLTYEILNNEMPYAKAVLYETLRLYPAAPKNQKMALEDDILPDGTRVYKGDFIGFSTYCLGRNKSEEMWGENANEFYPERWLVNEDSGCGSSSGSGDETDEDTVPGKSSFGKFRPESPFKFLSFHAGPRACLGKTFATLEVTLTTCLLLQKFKFELVPGHPIPHMRQSLVLAMEEPLMTIVTRREA</sequence>
<dbReference type="PRINTS" id="PR00385">
    <property type="entry name" value="P450"/>
</dbReference>
<keyword evidence="2 5" id="KW-0479">Metal-binding</keyword>
<dbReference type="PROSITE" id="PS00086">
    <property type="entry name" value="CYTOCHROME_P450"/>
    <property type="match status" value="1"/>
</dbReference>
<organism evidence="8 9">
    <name type="scientific">Mortierella polycephala</name>
    <dbReference type="NCBI Taxonomy" id="41804"/>
    <lineage>
        <taxon>Eukaryota</taxon>
        <taxon>Fungi</taxon>
        <taxon>Fungi incertae sedis</taxon>
        <taxon>Mucoromycota</taxon>
        <taxon>Mortierellomycotina</taxon>
        <taxon>Mortierellomycetes</taxon>
        <taxon>Mortierellales</taxon>
        <taxon>Mortierellaceae</taxon>
        <taxon>Mortierella</taxon>
    </lineage>
</organism>
<dbReference type="GO" id="GO:0004497">
    <property type="term" value="F:monooxygenase activity"/>
    <property type="evidence" value="ECO:0007669"/>
    <property type="project" value="UniProtKB-KW"/>
</dbReference>
<evidence type="ECO:0000256" key="2">
    <source>
        <dbReference type="ARBA" id="ARBA00022723"/>
    </source>
</evidence>
<dbReference type="GO" id="GO:0020037">
    <property type="term" value="F:heme binding"/>
    <property type="evidence" value="ECO:0007669"/>
    <property type="project" value="InterPro"/>
</dbReference>
<dbReference type="Pfam" id="PF00067">
    <property type="entry name" value="p450"/>
    <property type="match status" value="1"/>
</dbReference>
<dbReference type="InterPro" id="IPR002401">
    <property type="entry name" value="Cyt_P450_E_grp-I"/>
</dbReference>
<feature type="compositionally biased region" description="Low complexity" evidence="7">
    <location>
        <begin position="458"/>
        <end position="467"/>
    </location>
</feature>
<dbReference type="InterPro" id="IPR001128">
    <property type="entry name" value="Cyt_P450"/>
</dbReference>
<proteinExistence type="inferred from homology"/>
<protein>
    <recommendedName>
        <fullName evidence="10">Cytochrome P450</fullName>
    </recommendedName>
</protein>
<accession>A0A9P6PRI0</accession>
<feature type="region of interest" description="Disordered" evidence="7">
    <location>
        <begin position="458"/>
        <end position="480"/>
    </location>
</feature>
<reference evidence="8" key="1">
    <citation type="journal article" date="2020" name="Fungal Divers.">
        <title>Resolving the Mortierellaceae phylogeny through synthesis of multi-gene phylogenetics and phylogenomics.</title>
        <authorList>
            <person name="Vandepol N."/>
            <person name="Liber J."/>
            <person name="Desiro A."/>
            <person name="Na H."/>
            <person name="Kennedy M."/>
            <person name="Barry K."/>
            <person name="Grigoriev I.V."/>
            <person name="Miller A.N."/>
            <person name="O'Donnell K."/>
            <person name="Stajich J.E."/>
            <person name="Bonito G."/>
        </authorList>
    </citation>
    <scope>NUCLEOTIDE SEQUENCE</scope>
    <source>
        <strain evidence="8">KOD948</strain>
    </source>
</reference>
<evidence type="ECO:0000256" key="1">
    <source>
        <dbReference type="ARBA" id="ARBA00010617"/>
    </source>
</evidence>
<evidence type="ECO:0000313" key="8">
    <source>
        <dbReference type="EMBL" id="KAG0250541.1"/>
    </source>
</evidence>
<evidence type="ECO:0000256" key="6">
    <source>
        <dbReference type="RuleBase" id="RU000461"/>
    </source>
</evidence>
<dbReference type="GO" id="GO:0016705">
    <property type="term" value="F:oxidoreductase activity, acting on paired donors, with incorporation or reduction of molecular oxygen"/>
    <property type="evidence" value="ECO:0007669"/>
    <property type="project" value="InterPro"/>
</dbReference>
<dbReference type="Gene3D" id="1.10.630.10">
    <property type="entry name" value="Cytochrome P450"/>
    <property type="match status" value="1"/>
</dbReference>
<evidence type="ECO:0000256" key="5">
    <source>
        <dbReference type="PIRSR" id="PIRSR602401-1"/>
    </source>
</evidence>
<dbReference type="Proteomes" id="UP000726737">
    <property type="component" value="Unassembled WGS sequence"/>
</dbReference>
<dbReference type="InterPro" id="IPR036396">
    <property type="entry name" value="Cyt_P450_sf"/>
</dbReference>
<dbReference type="PRINTS" id="PR00463">
    <property type="entry name" value="EP450I"/>
</dbReference>
<comment type="similarity">
    <text evidence="1 6">Belongs to the cytochrome P450 family.</text>
</comment>
<dbReference type="SUPFAM" id="SSF48264">
    <property type="entry name" value="Cytochrome P450"/>
    <property type="match status" value="1"/>
</dbReference>
<feature type="binding site" description="axial binding residue" evidence="5">
    <location>
        <position position="502"/>
    </location>
    <ligand>
        <name>heme</name>
        <dbReference type="ChEBI" id="CHEBI:30413"/>
    </ligand>
    <ligandPart>
        <name>Fe</name>
        <dbReference type="ChEBI" id="CHEBI:18248"/>
    </ligandPart>
</feature>
<dbReference type="PANTHER" id="PTHR24296">
    <property type="entry name" value="CYTOCHROME P450"/>
    <property type="match status" value="1"/>
</dbReference>
<keyword evidence="6" id="KW-0503">Monooxygenase</keyword>
<keyword evidence="4 5" id="KW-0408">Iron</keyword>
<dbReference type="InterPro" id="IPR017972">
    <property type="entry name" value="Cyt_P450_CS"/>
</dbReference>
<name>A0A9P6PRI0_9FUNG</name>
<evidence type="ECO:0000313" key="9">
    <source>
        <dbReference type="Proteomes" id="UP000726737"/>
    </source>
</evidence>
<keyword evidence="9" id="KW-1185">Reference proteome</keyword>
<keyword evidence="5 6" id="KW-0349">Heme</keyword>
<comment type="cofactor">
    <cofactor evidence="5">
        <name>heme</name>
        <dbReference type="ChEBI" id="CHEBI:30413"/>
    </cofactor>
</comment>
<comment type="caution">
    <text evidence="8">The sequence shown here is derived from an EMBL/GenBank/DDBJ whole genome shotgun (WGS) entry which is preliminary data.</text>
</comment>
<dbReference type="EMBL" id="JAAAJA010000674">
    <property type="protein sequence ID" value="KAG0250541.1"/>
    <property type="molecule type" value="Genomic_DNA"/>
</dbReference>
<gene>
    <name evidence="8" type="ORF">BG011_008266</name>
</gene>
<dbReference type="GO" id="GO:0006629">
    <property type="term" value="P:lipid metabolic process"/>
    <property type="evidence" value="ECO:0007669"/>
    <property type="project" value="UniProtKB-ARBA"/>
</dbReference>
<evidence type="ECO:0008006" key="10">
    <source>
        <dbReference type="Google" id="ProtNLM"/>
    </source>
</evidence>
<dbReference type="OrthoDB" id="1470350at2759"/>
<evidence type="ECO:0000256" key="7">
    <source>
        <dbReference type="SAM" id="MobiDB-lite"/>
    </source>
</evidence>
<evidence type="ECO:0000256" key="4">
    <source>
        <dbReference type="ARBA" id="ARBA00023004"/>
    </source>
</evidence>